<reference evidence="2" key="1">
    <citation type="journal article" date="2021" name="Genome Biol. Evol.">
        <title>The assembled and annotated genome of the fairy-ring fungus Marasmius oreades.</title>
        <authorList>
            <person name="Hiltunen M."/>
            <person name="Ament-Velasquez S.L."/>
            <person name="Johannesson H."/>
        </authorList>
    </citation>
    <scope>NUCLEOTIDE SEQUENCE</scope>
    <source>
        <strain evidence="2">03SP1</strain>
    </source>
</reference>
<evidence type="ECO:0000256" key="1">
    <source>
        <dbReference type="SAM" id="MobiDB-lite"/>
    </source>
</evidence>
<dbReference type="AlphaFoldDB" id="A0A9P7URG6"/>
<sequence length="401" mass="44613">MPSQDVPDFDKIPDLEPTIVDGWATCTECGGRVHVGTGGLANWRQHIKGEKCRRQKMQEKSIVGEQTDGAIDAMLFDALLSFVIQKVTAVHDDSSTCPELHSNVQVVSPFQTIIDAPSQPPINVDRPSSRSPRPEIHSLPSRSTSINVDSLPTCSMTTDKPKDDISSITSLFRSHTYQNRKVNGPCQGFRPKLPSGKAPEDIYPFFLHRTTSLPWDYAVKRGVLVLHHHQCEVTWIETCDSDESDPAIRRSCRYCSNLPEDNTLAGILRRFETGVPLCTEYKYHGFEGILEIARRWHEKAQTKWLGELNMARNIIPPVAAATDDPISSTTSNLEQPSPPALKEPPRPLEQEPDSQIARRKRKVTEICEGLCEGLCGSVVTEDKQNGGGEPSIKRKRNGDTV</sequence>
<feature type="region of interest" description="Disordered" evidence="1">
    <location>
        <begin position="378"/>
        <end position="401"/>
    </location>
</feature>
<evidence type="ECO:0000313" key="3">
    <source>
        <dbReference type="Proteomes" id="UP001049176"/>
    </source>
</evidence>
<feature type="compositionally biased region" description="Polar residues" evidence="1">
    <location>
        <begin position="325"/>
        <end position="335"/>
    </location>
</feature>
<proteinExistence type="predicted"/>
<evidence type="ECO:0000313" key="2">
    <source>
        <dbReference type="EMBL" id="KAG7091383.1"/>
    </source>
</evidence>
<dbReference type="GeneID" id="66079497"/>
<protein>
    <submittedName>
        <fullName evidence="2">Uncharacterized protein</fullName>
    </submittedName>
</protein>
<feature type="region of interest" description="Disordered" evidence="1">
    <location>
        <begin position="321"/>
        <end position="359"/>
    </location>
</feature>
<keyword evidence="3" id="KW-1185">Reference proteome</keyword>
<accession>A0A9P7URG6</accession>
<gene>
    <name evidence="2" type="ORF">E1B28_010421</name>
</gene>
<comment type="caution">
    <text evidence="2">The sequence shown here is derived from an EMBL/GenBank/DDBJ whole genome shotgun (WGS) entry which is preliminary data.</text>
</comment>
<dbReference type="RefSeq" id="XP_043007853.1">
    <property type="nucleotide sequence ID" value="XM_043155387.1"/>
</dbReference>
<dbReference type="Proteomes" id="UP001049176">
    <property type="component" value="Chromosome 6"/>
</dbReference>
<name>A0A9P7URG6_9AGAR</name>
<dbReference type="KEGG" id="more:E1B28_010421"/>
<feature type="region of interest" description="Disordered" evidence="1">
    <location>
        <begin position="115"/>
        <end position="146"/>
    </location>
</feature>
<dbReference type="EMBL" id="CM032186">
    <property type="protein sequence ID" value="KAG7091383.1"/>
    <property type="molecule type" value="Genomic_DNA"/>
</dbReference>
<organism evidence="2 3">
    <name type="scientific">Marasmius oreades</name>
    <name type="common">fairy-ring Marasmius</name>
    <dbReference type="NCBI Taxonomy" id="181124"/>
    <lineage>
        <taxon>Eukaryota</taxon>
        <taxon>Fungi</taxon>
        <taxon>Dikarya</taxon>
        <taxon>Basidiomycota</taxon>
        <taxon>Agaricomycotina</taxon>
        <taxon>Agaricomycetes</taxon>
        <taxon>Agaricomycetidae</taxon>
        <taxon>Agaricales</taxon>
        <taxon>Marasmiineae</taxon>
        <taxon>Marasmiaceae</taxon>
        <taxon>Marasmius</taxon>
    </lineage>
</organism>
<dbReference type="OrthoDB" id="3235983at2759"/>